<proteinExistence type="inferred from homology"/>
<dbReference type="Pfam" id="PF12018">
    <property type="entry name" value="FAP206"/>
    <property type="match status" value="1"/>
</dbReference>
<keyword evidence="5" id="KW-0970">Cilium biogenesis/degradation</keyword>
<organism evidence="10 11">
    <name type="scientific">Cryptolaemus montrouzieri</name>
    <dbReference type="NCBI Taxonomy" id="559131"/>
    <lineage>
        <taxon>Eukaryota</taxon>
        <taxon>Metazoa</taxon>
        <taxon>Ecdysozoa</taxon>
        <taxon>Arthropoda</taxon>
        <taxon>Hexapoda</taxon>
        <taxon>Insecta</taxon>
        <taxon>Pterygota</taxon>
        <taxon>Neoptera</taxon>
        <taxon>Endopterygota</taxon>
        <taxon>Coleoptera</taxon>
        <taxon>Polyphaga</taxon>
        <taxon>Cucujiformia</taxon>
        <taxon>Coccinelloidea</taxon>
        <taxon>Coccinellidae</taxon>
        <taxon>Scymninae</taxon>
        <taxon>Scymnini</taxon>
        <taxon>Cryptolaemus</taxon>
    </lineage>
</organism>
<evidence type="ECO:0000256" key="9">
    <source>
        <dbReference type="ARBA" id="ARBA00045321"/>
    </source>
</evidence>
<name>A0ABD2MSU9_9CUCU</name>
<sequence>MDPTWGLSKNVLHNRHKIQRFVKYVTFKLGHQFDPDIITLKMQLYFTLNCEERNEMIKKLRTQVSTKLLPLQKDILRVKTVGALDSKPMRKFYKKLIYYMTLHSGMGNPTHDNVYKEVQTALRSIMTDQEVKDYVSRTGSDKRERLNEYSELVAGIRLFNRFCGKSGEGIDDVPKMLRKALAAMLQELQKLLLNIMQRVNVLTTILDIHYLPKRMKSNTYELYLVNPPAGVTVLDVERIKKLLVMYRQYEIFVRQIMARMTKIEDREEEISEKLKKMYDRINDSVQYKIAVPAYQVFPMFRELAKIWFRMQEEALLLSKYNDMLVSLSIYVKQIVYPEYERQDWVIEQLLGGRQPQTDADRMRESSEVPLVPSEDPEFKLVTTEQLDFIRKVDFEFKCALFCYQVHEQSISTRQCEED</sequence>
<evidence type="ECO:0000256" key="2">
    <source>
        <dbReference type="ARBA" id="ARBA00010500"/>
    </source>
</evidence>
<evidence type="ECO:0000256" key="1">
    <source>
        <dbReference type="ARBA" id="ARBA00004430"/>
    </source>
</evidence>
<dbReference type="GO" id="GO:0005930">
    <property type="term" value="C:axoneme"/>
    <property type="evidence" value="ECO:0007669"/>
    <property type="project" value="UniProtKB-SubCell"/>
</dbReference>
<evidence type="ECO:0000313" key="11">
    <source>
        <dbReference type="Proteomes" id="UP001516400"/>
    </source>
</evidence>
<keyword evidence="8" id="KW-0966">Cell projection</keyword>
<dbReference type="GO" id="GO:0030030">
    <property type="term" value="P:cell projection organization"/>
    <property type="evidence" value="ECO:0007669"/>
    <property type="project" value="UniProtKB-KW"/>
</dbReference>
<dbReference type="InterPro" id="IPR021897">
    <property type="entry name" value="FAP206"/>
</dbReference>
<accession>A0ABD2MSU9</accession>
<dbReference type="Proteomes" id="UP001516400">
    <property type="component" value="Unassembled WGS sequence"/>
</dbReference>
<evidence type="ECO:0000256" key="4">
    <source>
        <dbReference type="ARBA" id="ARBA00022490"/>
    </source>
</evidence>
<evidence type="ECO:0000313" key="10">
    <source>
        <dbReference type="EMBL" id="KAL3269523.1"/>
    </source>
</evidence>
<evidence type="ECO:0000256" key="3">
    <source>
        <dbReference type="ARBA" id="ARBA00021602"/>
    </source>
</evidence>
<comment type="subcellular location">
    <subcellularLocation>
        <location evidence="1">Cytoplasm</location>
        <location evidence="1">Cytoskeleton</location>
        <location evidence="1">Cilium axoneme</location>
    </subcellularLocation>
</comment>
<protein>
    <recommendedName>
        <fullName evidence="3">Cilia- and flagella-associated protein 206</fullName>
    </recommendedName>
</protein>
<comment type="function">
    <text evidence="9">Essential for sperm motility and is involved in the regulation of the beating frequency of motile cilia on the epithelial cells of the respiratory tract. Required for the establishment of radial spokes in sperm flagella.</text>
</comment>
<evidence type="ECO:0000256" key="5">
    <source>
        <dbReference type="ARBA" id="ARBA00022794"/>
    </source>
</evidence>
<evidence type="ECO:0000256" key="8">
    <source>
        <dbReference type="ARBA" id="ARBA00023273"/>
    </source>
</evidence>
<keyword evidence="11" id="KW-1185">Reference proteome</keyword>
<reference evidence="10 11" key="1">
    <citation type="journal article" date="2021" name="BMC Biol.">
        <title>Horizontally acquired antibacterial genes associated with adaptive radiation of ladybird beetles.</title>
        <authorList>
            <person name="Li H.S."/>
            <person name="Tang X.F."/>
            <person name="Huang Y.H."/>
            <person name="Xu Z.Y."/>
            <person name="Chen M.L."/>
            <person name="Du X.Y."/>
            <person name="Qiu B.Y."/>
            <person name="Chen P.T."/>
            <person name="Zhang W."/>
            <person name="Slipinski A."/>
            <person name="Escalona H.E."/>
            <person name="Waterhouse R.M."/>
            <person name="Zwick A."/>
            <person name="Pang H."/>
        </authorList>
    </citation>
    <scope>NUCLEOTIDE SEQUENCE [LARGE SCALE GENOMIC DNA]</scope>
    <source>
        <strain evidence="10">SYSU2018</strain>
    </source>
</reference>
<comment type="similarity">
    <text evidence="2">Belongs to the CFAP206 family.</text>
</comment>
<dbReference type="PANTHER" id="PTHR21442">
    <property type="entry name" value="CILIA- AND FLAGELLA-ASSOCIATED PROTEIN 206"/>
    <property type="match status" value="1"/>
</dbReference>
<keyword evidence="7" id="KW-0206">Cytoskeleton</keyword>
<gene>
    <name evidence="10" type="ORF">HHI36_008589</name>
</gene>
<keyword evidence="4" id="KW-0963">Cytoplasm</keyword>
<evidence type="ECO:0000256" key="7">
    <source>
        <dbReference type="ARBA" id="ARBA00023212"/>
    </source>
</evidence>
<dbReference type="PANTHER" id="PTHR21442:SF0">
    <property type="entry name" value="CILIA- AND FLAGELLA-ASSOCIATED PROTEIN 206"/>
    <property type="match status" value="1"/>
</dbReference>
<dbReference type="AlphaFoldDB" id="A0ABD2MSU9"/>
<dbReference type="EMBL" id="JABFTP020000021">
    <property type="protein sequence ID" value="KAL3269523.1"/>
    <property type="molecule type" value="Genomic_DNA"/>
</dbReference>
<keyword evidence="6" id="KW-0969">Cilium</keyword>
<comment type="caution">
    <text evidence="10">The sequence shown here is derived from an EMBL/GenBank/DDBJ whole genome shotgun (WGS) entry which is preliminary data.</text>
</comment>
<evidence type="ECO:0000256" key="6">
    <source>
        <dbReference type="ARBA" id="ARBA00023069"/>
    </source>
</evidence>